<dbReference type="EMBL" id="QZFV01000109">
    <property type="protein sequence ID" value="RJQ81373.1"/>
    <property type="molecule type" value="Genomic_DNA"/>
</dbReference>
<name>A0A419HWM9_9PSEU</name>
<proteinExistence type="predicted"/>
<keyword evidence="2" id="KW-1185">Reference proteome</keyword>
<comment type="caution">
    <text evidence="1">The sequence shown here is derived from an EMBL/GenBank/DDBJ whole genome shotgun (WGS) entry which is preliminary data.</text>
</comment>
<protein>
    <submittedName>
        <fullName evidence="1">Uncharacterized protein</fullName>
    </submittedName>
</protein>
<sequence>MIPHHGDVTILTIDCGDGTAAVVIQHEDAAEWYTLTGSPIPIPGDGLDVLHTRVTDTVREGGEA</sequence>
<evidence type="ECO:0000313" key="2">
    <source>
        <dbReference type="Proteomes" id="UP000285112"/>
    </source>
</evidence>
<accession>A0A419HWM9</accession>
<dbReference type="AlphaFoldDB" id="A0A419HWM9"/>
<gene>
    <name evidence="1" type="ORF">D5S19_23670</name>
</gene>
<reference evidence="1 2" key="1">
    <citation type="submission" date="2018-09" db="EMBL/GenBank/DDBJ databases">
        <title>YIM PH 21725 draft genome.</title>
        <authorList>
            <person name="Miao C."/>
        </authorList>
    </citation>
    <scope>NUCLEOTIDE SEQUENCE [LARGE SCALE GENOMIC DNA]</scope>
    <source>
        <strain evidence="2">YIM PH21725</strain>
    </source>
</reference>
<organism evidence="1 2">
    <name type="scientific">Amycolatopsis panacis</name>
    <dbReference type="NCBI Taxonomy" id="2340917"/>
    <lineage>
        <taxon>Bacteria</taxon>
        <taxon>Bacillati</taxon>
        <taxon>Actinomycetota</taxon>
        <taxon>Actinomycetes</taxon>
        <taxon>Pseudonocardiales</taxon>
        <taxon>Pseudonocardiaceae</taxon>
        <taxon>Amycolatopsis</taxon>
    </lineage>
</organism>
<dbReference type="Proteomes" id="UP000285112">
    <property type="component" value="Unassembled WGS sequence"/>
</dbReference>
<evidence type="ECO:0000313" key="1">
    <source>
        <dbReference type="EMBL" id="RJQ81373.1"/>
    </source>
</evidence>